<evidence type="ECO:0000313" key="2">
    <source>
        <dbReference type="Proteomes" id="UP000309174"/>
    </source>
</evidence>
<dbReference type="Pfam" id="PF11746">
    <property type="entry name" value="DUF3303"/>
    <property type="match status" value="1"/>
</dbReference>
<accession>A0A5C4J169</accession>
<comment type="caution">
    <text evidence="1">The sequence shown here is derived from an EMBL/GenBank/DDBJ whole genome shotgun (WGS) entry which is preliminary data.</text>
</comment>
<keyword evidence="2" id="KW-1185">Reference proteome</keyword>
<organism evidence="1 2">
    <name type="scientific">Actinomadura soli</name>
    <dbReference type="NCBI Taxonomy" id="2508997"/>
    <lineage>
        <taxon>Bacteria</taxon>
        <taxon>Bacillati</taxon>
        <taxon>Actinomycetota</taxon>
        <taxon>Actinomycetes</taxon>
        <taxon>Streptosporangiales</taxon>
        <taxon>Thermomonosporaceae</taxon>
        <taxon>Actinomadura</taxon>
    </lineage>
</organism>
<dbReference type="EMBL" id="VCKW01000362">
    <property type="protein sequence ID" value="TMQ89831.1"/>
    <property type="molecule type" value="Genomic_DNA"/>
</dbReference>
<dbReference type="AlphaFoldDB" id="A0A5C4J169"/>
<gene>
    <name evidence="1" type="ORF">ETD83_38100</name>
</gene>
<dbReference type="Proteomes" id="UP000309174">
    <property type="component" value="Unassembled WGS sequence"/>
</dbReference>
<reference evidence="1 2" key="1">
    <citation type="submission" date="2019-05" db="EMBL/GenBank/DDBJ databases">
        <title>Draft genome sequence of Actinomadura sp. 14C53.</title>
        <authorList>
            <person name="Saricaoglu S."/>
            <person name="Isik K."/>
        </authorList>
    </citation>
    <scope>NUCLEOTIDE SEQUENCE [LARGE SCALE GENOMIC DNA]</scope>
    <source>
        <strain evidence="1 2">14C53</strain>
    </source>
</reference>
<sequence length="105" mass="12470">MIPDGLRYIDSWVEPNFSRCFQLMKCDDLRLFQEWVLQWRGSYVVGRTFCDSLHSDSDRQPQAHLSGGLRLARWRRDAHPAQGHAPEWRAVTEYARFLRTAMCIW</sequence>
<name>A0A5C4J169_9ACTN</name>
<proteinExistence type="predicted"/>
<evidence type="ECO:0000313" key="1">
    <source>
        <dbReference type="EMBL" id="TMQ89831.1"/>
    </source>
</evidence>
<protein>
    <submittedName>
        <fullName evidence="1">DUF3303 domain-containing protein</fullName>
    </submittedName>
</protein>
<dbReference type="InterPro" id="IPR021734">
    <property type="entry name" value="DUF3303"/>
</dbReference>
<dbReference type="OrthoDB" id="9801877at2"/>